<accession>A0AAN6MD97</accession>
<sequence length="323" mass="32088">MAALPVPLPLSALTAATAPAQTVSDSVQTVHGSPNFPFKLCYFPSGALSPDVPCDPAADVSMCCGSADACLSSGLCRGKDTSATRGTSFARGTCTDKTWGSAICPLRCRVNQDSATNATAYDFGSGGVQVWECGGDEGYAAPAAYCCESAAEGSRCCKTQPAVFSVPGASVGNALAVQTVSGSATSSGETTSTTGTQSGTGSMAGTSSTTGTAAGGASGSAEGTSGGGQSDAVKIGVGVAIGIGAALLVAVVLVVFYWKRTHAARGPAAPSEPSAATEETVGARRGMSLRWGKPELDGNGVAVPNELDTERDMAEMPTGSERR</sequence>
<comment type="caution">
    <text evidence="3">The sequence shown here is derived from an EMBL/GenBank/DDBJ whole genome shotgun (WGS) entry which is preliminary data.</text>
</comment>
<feature type="compositionally biased region" description="Basic and acidic residues" evidence="1">
    <location>
        <begin position="308"/>
        <end position="323"/>
    </location>
</feature>
<protein>
    <recommendedName>
        <fullName evidence="5">Mid2 domain-containing protein</fullName>
    </recommendedName>
</protein>
<dbReference type="AlphaFoldDB" id="A0AAN6MD97"/>
<feature type="region of interest" description="Disordered" evidence="1">
    <location>
        <begin position="181"/>
        <end position="229"/>
    </location>
</feature>
<reference evidence="3" key="1">
    <citation type="journal article" date="2023" name="Mol. Phylogenet. Evol.">
        <title>Genome-scale phylogeny and comparative genomics of the fungal order Sordariales.</title>
        <authorList>
            <person name="Hensen N."/>
            <person name="Bonometti L."/>
            <person name="Westerberg I."/>
            <person name="Brannstrom I.O."/>
            <person name="Guillou S."/>
            <person name="Cros-Aarteil S."/>
            <person name="Calhoun S."/>
            <person name="Haridas S."/>
            <person name="Kuo A."/>
            <person name="Mondo S."/>
            <person name="Pangilinan J."/>
            <person name="Riley R."/>
            <person name="LaButti K."/>
            <person name="Andreopoulos B."/>
            <person name="Lipzen A."/>
            <person name="Chen C."/>
            <person name="Yan M."/>
            <person name="Daum C."/>
            <person name="Ng V."/>
            <person name="Clum A."/>
            <person name="Steindorff A."/>
            <person name="Ohm R.A."/>
            <person name="Martin F."/>
            <person name="Silar P."/>
            <person name="Natvig D.O."/>
            <person name="Lalanne C."/>
            <person name="Gautier V."/>
            <person name="Ament-Velasquez S.L."/>
            <person name="Kruys A."/>
            <person name="Hutchinson M.I."/>
            <person name="Powell A.J."/>
            <person name="Barry K."/>
            <person name="Miller A.N."/>
            <person name="Grigoriev I.V."/>
            <person name="Debuchy R."/>
            <person name="Gladieux P."/>
            <person name="Hiltunen Thoren M."/>
            <person name="Johannesson H."/>
        </authorList>
    </citation>
    <scope>NUCLEOTIDE SEQUENCE</scope>
    <source>
        <strain evidence="3">CBS 103.79</strain>
    </source>
</reference>
<evidence type="ECO:0008006" key="5">
    <source>
        <dbReference type="Google" id="ProtNLM"/>
    </source>
</evidence>
<dbReference type="Proteomes" id="UP001303889">
    <property type="component" value="Unassembled WGS sequence"/>
</dbReference>
<name>A0AAN6MD97_9PEZI</name>
<feature type="compositionally biased region" description="Low complexity" evidence="1">
    <location>
        <begin position="181"/>
        <end position="212"/>
    </location>
</feature>
<feature type="transmembrane region" description="Helical" evidence="2">
    <location>
        <begin position="235"/>
        <end position="258"/>
    </location>
</feature>
<feature type="region of interest" description="Disordered" evidence="1">
    <location>
        <begin position="264"/>
        <end position="283"/>
    </location>
</feature>
<keyword evidence="4" id="KW-1185">Reference proteome</keyword>
<organism evidence="3 4">
    <name type="scientific">Staphylotrichum tortipilum</name>
    <dbReference type="NCBI Taxonomy" id="2831512"/>
    <lineage>
        <taxon>Eukaryota</taxon>
        <taxon>Fungi</taxon>
        <taxon>Dikarya</taxon>
        <taxon>Ascomycota</taxon>
        <taxon>Pezizomycotina</taxon>
        <taxon>Sordariomycetes</taxon>
        <taxon>Sordariomycetidae</taxon>
        <taxon>Sordariales</taxon>
        <taxon>Chaetomiaceae</taxon>
        <taxon>Staphylotrichum</taxon>
    </lineage>
</organism>
<gene>
    <name evidence="3" type="ORF">C8A05DRAFT_47545</name>
</gene>
<proteinExistence type="predicted"/>
<feature type="region of interest" description="Disordered" evidence="1">
    <location>
        <begin position="289"/>
        <end position="323"/>
    </location>
</feature>
<keyword evidence="2" id="KW-1133">Transmembrane helix</keyword>
<keyword evidence="2" id="KW-0812">Transmembrane</keyword>
<feature type="compositionally biased region" description="Low complexity" evidence="1">
    <location>
        <begin position="267"/>
        <end position="280"/>
    </location>
</feature>
<keyword evidence="2" id="KW-0472">Membrane</keyword>
<evidence type="ECO:0000256" key="1">
    <source>
        <dbReference type="SAM" id="MobiDB-lite"/>
    </source>
</evidence>
<reference evidence="3" key="2">
    <citation type="submission" date="2023-05" db="EMBL/GenBank/DDBJ databases">
        <authorList>
            <consortium name="Lawrence Berkeley National Laboratory"/>
            <person name="Steindorff A."/>
            <person name="Hensen N."/>
            <person name="Bonometti L."/>
            <person name="Westerberg I."/>
            <person name="Brannstrom I.O."/>
            <person name="Guillou S."/>
            <person name="Cros-Aarteil S."/>
            <person name="Calhoun S."/>
            <person name="Haridas S."/>
            <person name="Kuo A."/>
            <person name="Mondo S."/>
            <person name="Pangilinan J."/>
            <person name="Riley R."/>
            <person name="Labutti K."/>
            <person name="Andreopoulos B."/>
            <person name="Lipzen A."/>
            <person name="Chen C."/>
            <person name="Yanf M."/>
            <person name="Daum C."/>
            <person name="Ng V."/>
            <person name="Clum A."/>
            <person name="Ohm R."/>
            <person name="Martin F."/>
            <person name="Silar P."/>
            <person name="Natvig D."/>
            <person name="Lalanne C."/>
            <person name="Gautier V."/>
            <person name="Ament-Velasquez S.L."/>
            <person name="Kruys A."/>
            <person name="Hutchinson M.I."/>
            <person name="Powell A.J."/>
            <person name="Barry K."/>
            <person name="Miller A.N."/>
            <person name="Grigoriev I.V."/>
            <person name="Debuchy R."/>
            <person name="Gladieux P."/>
            <person name="Thoren M.H."/>
            <person name="Johannesson H."/>
        </authorList>
    </citation>
    <scope>NUCLEOTIDE SEQUENCE</scope>
    <source>
        <strain evidence="3">CBS 103.79</strain>
    </source>
</reference>
<evidence type="ECO:0000256" key="2">
    <source>
        <dbReference type="SAM" id="Phobius"/>
    </source>
</evidence>
<evidence type="ECO:0000313" key="4">
    <source>
        <dbReference type="Proteomes" id="UP001303889"/>
    </source>
</evidence>
<feature type="compositionally biased region" description="Gly residues" evidence="1">
    <location>
        <begin position="213"/>
        <end position="229"/>
    </location>
</feature>
<evidence type="ECO:0000313" key="3">
    <source>
        <dbReference type="EMBL" id="KAK3898019.1"/>
    </source>
</evidence>
<dbReference type="EMBL" id="MU856018">
    <property type="protein sequence ID" value="KAK3898019.1"/>
    <property type="molecule type" value="Genomic_DNA"/>
</dbReference>